<feature type="transmembrane region" description="Helical" evidence="1">
    <location>
        <begin position="21"/>
        <end position="39"/>
    </location>
</feature>
<gene>
    <name evidence="2" type="ORF">E6W39_32305</name>
</gene>
<dbReference type="EMBL" id="VIGB01000003">
    <property type="protein sequence ID" value="TQF06048.1"/>
    <property type="molecule type" value="Genomic_DNA"/>
</dbReference>
<dbReference type="OrthoDB" id="4698148at2"/>
<organism evidence="2 3">
    <name type="scientific">Kitasatospora acidiphila</name>
    <dbReference type="NCBI Taxonomy" id="2567942"/>
    <lineage>
        <taxon>Bacteria</taxon>
        <taxon>Bacillati</taxon>
        <taxon>Actinomycetota</taxon>
        <taxon>Actinomycetes</taxon>
        <taxon>Kitasatosporales</taxon>
        <taxon>Streptomycetaceae</taxon>
        <taxon>Kitasatospora</taxon>
    </lineage>
</organism>
<dbReference type="AlphaFoldDB" id="A0A540WAM7"/>
<dbReference type="RefSeq" id="WP_141636496.1">
    <property type="nucleotide sequence ID" value="NZ_VIGB01000003.1"/>
</dbReference>
<evidence type="ECO:0000313" key="3">
    <source>
        <dbReference type="Proteomes" id="UP000319103"/>
    </source>
</evidence>
<feature type="transmembrane region" description="Helical" evidence="1">
    <location>
        <begin position="131"/>
        <end position="150"/>
    </location>
</feature>
<evidence type="ECO:0000313" key="2">
    <source>
        <dbReference type="EMBL" id="TQF06048.1"/>
    </source>
</evidence>
<keyword evidence="1" id="KW-1133">Transmembrane helix</keyword>
<feature type="transmembrane region" description="Helical" evidence="1">
    <location>
        <begin position="171"/>
        <end position="194"/>
    </location>
</feature>
<reference evidence="2 3" key="1">
    <citation type="submission" date="2019-06" db="EMBL/GenBank/DDBJ databases">
        <title>Description of Kitasatospora acidophila sp. nov. isolated from pine grove soil, and reclassification of Streptomyces novaecaesareae to Kitasatospora novaeceasareae comb. nov.</title>
        <authorList>
            <person name="Kim M.J."/>
        </authorList>
    </citation>
    <scope>NUCLEOTIDE SEQUENCE [LARGE SCALE GENOMIC DNA]</scope>
    <source>
        <strain evidence="2 3">MMS16-CNU292</strain>
    </source>
</reference>
<feature type="transmembrane region" description="Helical" evidence="1">
    <location>
        <begin position="206"/>
        <end position="226"/>
    </location>
</feature>
<keyword evidence="1" id="KW-0812">Transmembrane</keyword>
<keyword evidence="3" id="KW-1185">Reference proteome</keyword>
<name>A0A540WAM7_9ACTN</name>
<proteinExistence type="predicted"/>
<accession>A0A540WAM7</accession>
<feature type="transmembrane region" description="Helical" evidence="1">
    <location>
        <begin position="70"/>
        <end position="92"/>
    </location>
</feature>
<sequence>MTTTAAAPTTPVTRARNGARVSWSVVLLTSLAVVGYAVGSYADVELPIRAGHQGLAATYAERPIAIQAAFYLHIGMAALALLVGPFQFFTVLRERFPAVHRWSGRLYVLGVGVGSVAAFVMSFFNSAAFDGFFGFGGLAVLWAWTTWRGYRAIRERDVPNHRAWMIRSFAITYAAVTLRAWLGVLIALQLATAHGTVDGTRVFDNAYAPLPFLAWLPNLVVAEFLIRRRGLPSYRLTPSEV</sequence>
<dbReference type="Proteomes" id="UP000319103">
    <property type="component" value="Unassembled WGS sequence"/>
</dbReference>
<feature type="transmembrane region" description="Helical" evidence="1">
    <location>
        <begin position="104"/>
        <end position="125"/>
    </location>
</feature>
<dbReference type="Pfam" id="PF10067">
    <property type="entry name" value="DUF2306"/>
    <property type="match status" value="1"/>
</dbReference>
<comment type="caution">
    <text evidence="2">The sequence shown here is derived from an EMBL/GenBank/DDBJ whole genome shotgun (WGS) entry which is preliminary data.</text>
</comment>
<keyword evidence="1" id="KW-0472">Membrane</keyword>
<evidence type="ECO:0000256" key="1">
    <source>
        <dbReference type="SAM" id="Phobius"/>
    </source>
</evidence>
<dbReference type="InterPro" id="IPR018750">
    <property type="entry name" value="DUF2306_membrane"/>
</dbReference>
<protein>
    <submittedName>
        <fullName evidence="2">DUF2306 domain-containing protein</fullName>
    </submittedName>
</protein>